<feature type="region of interest" description="Disordered" evidence="1">
    <location>
        <begin position="1"/>
        <end position="33"/>
    </location>
</feature>
<organism evidence="3 4">
    <name type="scientific">Pinctada imbricata</name>
    <name type="common">Atlantic pearl-oyster</name>
    <name type="synonym">Pinctada martensii</name>
    <dbReference type="NCBI Taxonomy" id="66713"/>
    <lineage>
        <taxon>Eukaryota</taxon>
        <taxon>Metazoa</taxon>
        <taxon>Spiralia</taxon>
        <taxon>Lophotrochozoa</taxon>
        <taxon>Mollusca</taxon>
        <taxon>Bivalvia</taxon>
        <taxon>Autobranchia</taxon>
        <taxon>Pteriomorphia</taxon>
        <taxon>Pterioida</taxon>
        <taxon>Pterioidea</taxon>
        <taxon>Pteriidae</taxon>
        <taxon>Pinctada</taxon>
    </lineage>
</organism>
<evidence type="ECO:0000313" key="3">
    <source>
        <dbReference type="EMBL" id="KAK3107238.1"/>
    </source>
</evidence>
<feature type="region of interest" description="Disordered" evidence="1">
    <location>
        <begin position="195"/>
        <end position="225"/>
    </location>
</feature>
<evidence type="ECO:0000256" key="1">
    <source>
        <dbReference type="SAM" id="MobiDB-lite"/>
    </source>
</evidence>
<evidence type="ECO:0000313" key="4">
    <source>
        <dbReference type="Proteomes" id="UP001186944"/>
    </source>
</evidence>
<dbReference type="Pfam" id="PF13613">
    <property type="entry name" value="HTH_Tnp_4"/>
    <property type="match status" value="1"/>
</dbReference>
<gene>
    <name evidence="3" type="ORF">FSP39_010019</name>
</gene>
<proteinExistence type="predicted"/>
<sequence>MESSDSDRKSGREERKREEEENRRRRAREREEKRKLEETFRKGRSSAERLIYEIDEILDWKIVDEVKCKPFVEGRRRVQEERERAIERARRIRRSVKKLEAWEDYTARLLSILEMWGKLKFKKVCSDHFPDGNGRTWEHQIPTIFLPQKSEKKIKKRSSRNSTGKKRDVPSTQTAPASTENAVFLNFHNYSKEKDSEHFSDEQTGQDNGVVQHEQGSSACANGSPTVKDAYTEVERPEITVEDIRRSDDKVLFYTGLPDWATFGAFFECLVQYWGDKLVLDNESPIGTPNKKGAKRKLRLQDELLLVMMRLRLGLLLKDLEYRFKASAGPISRIFTVWIRHMCRVYGHFVP</sequence>
<dbReference type="EMBL" id="VSWD01000002">
    <property type="protein sequence ID" value="KAK3107238.1"/>
    <property type="molecule type" value="Genomic_DNA"/>
</dbReference>
<accession>A0AA89CD96</accession>
<feature type="region of interest" description="Disordered" evidence="1">
    <location>
        <begin position="148"/>
        <end position="176"/>
    </location>
</feature>
<dbReference type="Proteomes" id="UP001186944">
    <property type="component" value="Unassembled WGS sequence"/>
</dbReference>
<feature type="compositionally biased region" description="Polar residues" evidence="1">
    <location>
        <begin position="202"/>
        <end position="225"/>
    </location>
</feature>
<protein>
    <recommendedName>
        <fullName evidence="2">Transposase Helix-turn-helix domain-containing protein</fullName>
    </recommendedName>
</protein>
<dbReference type="InterPro" id="IPR027805">
    <property type="entry name" value="Transposase_HTH_dom"/>
</dbReference>
<comment type="caution">
    <text evidence="3">The sequence shown here is derived from an EMBL/GenBank/DDBJ whole genome shotgun (WGS) entry which is preliminary data.</text>
</comment>
<keyword evidence="4" id="KW-1185">Reference proteome</keyword>
<dbReference type="PANTHER" id="PTHR23080">
    <property type="entry name" value="THAP DOMAIN PROTEIN"/>
    <property type="match status" value="1"/>
</dbReference>
<evidence type="ECO:0000259" key="2">
    <source>
        <dbReference type="Pfam" id="PF13613"/>
    </source>
</evidence>
<dbReference type="PANTHER" id="PTHR23080:SF138">
    <property type="entry name" value="PROTEIN ALP1-LIKE"/>
    <property type="match status" value="1"/>
</dbReference>
<dbReference type="AlphaFoldDB" id="A0AA89CD96"/>
<reference evidence="3" key="1">
    <citation type="submission" date="2019-08" db="EMBL/GenBank/DDBJ databases">
        <title>The improved chromosome-level genome for the pearl oyster Pinctada fucata martensii using PacBio sequencing and Hi-C.</title>
        <authorList>
            <person name="Zheng Z."/>
        </authorList>
    </citation>
    <scope>NUCLEOTIDE SEQUENCE</scope>
    <source>
        <strain evidence="3">ZZ-2019</strain>
        <tissue evidence="3">Adductor muscle</tissue>
    </source>
</reference>
<name>A0AA89CD96_PINIB</name>
<feature type="domain" description="Transposase Helix-turn-helix" evidence="2">
    <location>
        <begin position="296"/>
        <end position="343"/>
    </location>
</feature>